<dbReference type="Proteomes" id="UP000489600">
    <property type="component" value="Unassembled WGS sequence"/>
</dbReference>
<gene>
    <name evidence="1" type="ORF">ANE_LOCUS6042</name>
</gene>
<evidence type="ECO:0000313" key="2">
    <source>
        <dbReference type="Proteomes" id="UP000489600"/>
    </source>
</evidence>
<accession>A0A565B1Z3</accession>
<name>A0A565B1Z3_9BRAS</name>
<comment type="caution">
    <text evidence="1">The sequence shown here is derived from an EMBL/GenBank/DDBJ whole genome shotgun (WGS) entry which is preliminary data.</text>
</comment>
<proteinExistence type="predicted"/>
<dbReference type="AlphaFoldDB" id="A0A565B1Z3"/>
<reference evidence="1" key="1">
    <citation type="submission" date="2019-07" db="EMBL/GenBank/DDBJ databases">
        <authorList>
            <person name="Dittberner H."/>
        </authorList>
    </citation>
    <scope>NUCLEOTIDE SEQUENCE [LARGE SCALE GENOMIC DNA]</scope>
</reference>
<keyword evidence="2" id="KW-1185">Reference proteome</keyword>
<sequence>MKNYKALSWETHLSSLTLTPVVISLALQRLHKDAGMISTTAGILGLGRGKAFDELVPSSGVTWTSPSMTAKTTGVKDINLIRKDLNGKPLVNEMQSIGWFPSDCDKLPKF</sequence>
<organism evidence="1 2">
    <name type="scientific">Arabis nemorensis</name>
    <dbReference type="NCBI Taxonomy" id="586526"/>
    <lineage>
        <taxon>Eukaryota</taxon>
        <taxon>Viridiplantae</taxon>
        <taxon>Streptophyta</taxon>
        <taxon>Embryophyta</taxon>
        <taxon>Tracheophyta</taxon>
        <taxon>Spermatophyta</taxon>
        <taxon>Magnoliopsida</taxon>
        <taxon>eudicotyledons</taxon>
        <taxon>Gunneridae</taxon>
        <taxon>Pentapetalae</taxon>
        <taxon>rosids</taxon>
        <taxon>malvids</taxon>
        <taxon>Brassicales</taxon>
        <taxon>Brassicaceae</taxon>
        <taxon>Arabideae</taxon>
        <taxon>Arabis</taxon>
    </lineage>
</organism>
<dbReference type="OrthoDB" id="2747330at2759"/>
<evidence type="ECO:0000313" key="1">
    <source>
        <dbReference type="EMBL" id="VVA95597.1"/>
    </source>
</evidence>
<dbReference type="EMBL" id="CABITT030000002">
    <property type="protein sequence ID" value="VVA95597.1"/>
    <property type="molecule type" value="Genomic_DNA"/>
</dbReference>
<protein>
    <submittedName>
        <fullName evidence="1">Uncharacterized protein</fullName>
    </submittedName>
</protein>